<dbReference type="InterPro" id="IPR027417">
    <property type="entry name" value="P-loop_NTPase"/>
</dbReference>
<feature type="domain" description="UvrD-like helicase C-terminal" evidence="6">
    <location>
        <begin position="369"/>
        <end position="450"/>
    </location>
</feature>
<evidence type="ECO:0000259" key="6">
    <source>
        <dbReference type="Pfam" id="PF13361"/>
    </source>
</evidence>
<gene>
    <name evidence="7" type="ORF">HaLaN_05067</name>
</gene>
<dbReference type="PANTHER" id="PTHR21529">
    <property type="entry name" value="MAMMARY TURMOR VIRUS RECEPTOR HOMOLOG 1, 2 MTVR1, 2"/>
    <property type="match status" value="1"/>
</dbReference>
<evidence type="ECO:0000256" key="5">
    <source>
        <dbReference type="SAM" id="MobiDB-lite"/>
    </source>
</evidence>
<feature type="non-terminal residue" evidence="7">
    <location>
        <position position="1"/>
    </location>
</feature>
<evidence type="ECO:0000256" key="3">
    <source>
        <dbReference type="ARBA" id="ARBA00022806"/>
    </source>
</evidence>
<proteinExistence type="predicted"/>
<accession>A0A699YI31</accession>
<dbReference type="GO" id="GO:0016787">
    <property type="term" value="F:hydrolase activity"/>
    <property type="evidence" value="ECO:0007669"/>
    <property type="project" value="UniProtKB-KW"/>
</dbReference>
<name>A0A699YI31_HAELA</name>
<evidence type="ECO:0000313" key="7">
    <source>
        <dbReference type="EMBL" id="GFH09847.1"/>
    </source>
</evidence>
<keyword evidence="4" id="KW-0067">ATP-binding</keyword>
<dbReference type="AlphaFoldDB" id="A0A699YI31"/>
<evidence type="ECO:0000256" key="1">
    <source>
        <dbReference type="ARBA" id="ARBA00022741"/>
    </source>
</evidence>
<dbReference type="GO" id="GO:0004386">
    <property type="term" value="F:helicase activity"/>
    <property type="evidence" value="ECO:0007669"/>
    <property type="project" value="UniProtKB-KW"/>
</dbReference>
<dbReference type="EMBL" id="BLLF01000268">
    <property type="protein sequence ID" value="GFH09847.1"/>
    <property type="molecule type" value="Genomic_DNA"/>
</dbReference>
<keyword evidence="1" id="KW-0547">Nucleotide-binding</keyword>
<keyword evidence="2" id="KW-0378">Hydrolase</keyword>
<protein>
    <recommendedName>
        <fullName evidence="6">UvrD-like helicase C-terminal domain-containing protein</fullName>
    </recommendedName>
</protein>
<comment type="caution">
    <text evidence="7">The sequence shown here is derived from an EMBL/GenBank/DDBJ whole genome shotgun (WGS) entry which is preliminary data.</text>
</comment>
<keyword evidence="3" id="KW-0347">Helicase</keyword>
<sequence length="643" mass="71896">MAMTKESRQGWAQMPDHDRKEMGRRLQEVGMGSWWQSKAYDRLIIHGSAKQMFNMDGVLVRSALMGLRDMEALGPVAGCVPELVTQQLQLPRSDSHGTRGRTLKEQVRKAFRRMQVGRMQLAVLQPCDMLAVEAAAEGVYHSMQQVPTAAFPLFLTSREYLNMLEYDQMDLVAHMHRAFREGCYCGAPITAVFRDEDFTQAELALDFEVVVDANELFYCGDTAQTIARGIGFRFTDIRAMFYELSQAQQAAIRDAKKARQGHRLAGAPAVVGVPQIQQLLINHRTHQGILNAAAVVVDALKHHYPAGIDSLARERAHFQGPGPVLEGSLSTTDNQVLLQQAGVHKVDFGAHQVFLLRDRPQRHELPEYLRKSNALMLTVPQAKGLEFEEVFLVDFFKHSPASEAEWRVLNSFCPAGAQPSSLRSTKFDPSVHLLLQEELKMLYTAITRARCHDSLWLLQLIICDNSEKSTPFYDLLTRCGYGNTSMDTILEAKRLAAADQPAPSKQHSASRPDGIHEDFDQQWHDRAMQLLDKEDLDSDTLEMASRAFSSAGDPTRSAAVLGRSLRMLASELKPFDPMAARSKLQDAAFHFMAAVRRGVLSAMARPVKQEEVCGWAQAAAQCLRELRLRDASLDVLSKLRLAA</sequence>
<reference evidence="7 8" key="1">
    <citation type="submission" date="2020-02" db="EMBL/GenBank/DDBJ databases">
        <title>Draft genome sequence of Haematococcus lacustris strain NIES-144.</title>
        <authorList>
            <person name="Morimoto D."/>
            <person name="Nakagawa S."/>
            <person name="Yoshida T."/>
            <person name="Sawayama S."/>
        </authorList>
    </citation>
    <scope>NUCLEOTIDE SEQUENCE [LARGE SCALE GENOMIC DNA]</scope>
    <source>
        <strain evidence="7 8">NIES-144</strain>
    </source>
</reference>
<dbReference type="Pfam" id="PF13361">
    <property type="entry name" value="UvrD_C"/>
    <property type="match status" value="1"/>
</dbReference>
<evidence type="ECO:0000256" key="2">
    <source>
        <dbReference type="ARBA" id="ARBA00022801"/>
    </source>
</evidence>
<dbReference type="InterPro" id="IPR039904">
    <property type="entry name" value="TRANK1"/>
</dbReference>
<evidence type="ECO:0000313" key="8">
    <source>
        <dbReference type="Proteomes" id="UP000485058"/>
    </source>
</evidence>
<keyword evidence="8" id="KW-1185">Reference proteome</keyword>
<feature type="region of interest" description="Disordered" evidence="5">
    <location>
        <begin position="1"/>
        <end position="23"/>
    </location>
</feature>
<dbReference type="PANTHER" id="PTHR21529:SF4">
    <property type="entry name" value="TPR AND ANKYRIN REPEAT-CONTAINING PROTEIN 1"/>
    <property type="match status" value="1"/>
</dbReference>
<feature type="region of interest" description="Disordered" evidence="5">
    <location>
        <begin position="496"/>
        <end position="515"/>
    </location>
</feature>
<dbReference type="InterPro" id="IPR014017">
    <property type="entry name" value="DNA_helicase_UvrD-like_C"/>
</dbReference>
<dbReference type="Proteomes" id="UP000485058">
    <property type="component" value="Unassembled WGS sequence"/>
</dbReference>
<dbReference type="SUPFAM" id="SSF52540">
    <property type="entry name" value="P-loop containing nucleoside triphosphate hydrolases"/>
    <property type="match status" value="1"/>
</dbReference>
<evidence type="ECO:0000256" key="4">
    <source>
        <dbReference type="ARBA" id="ARBA00022840"/>
    </source>
</evidence>
<organism evidence="7 8">
    <name type="scientific">Haematococcus lacustris</name>
    <name type="common">Green alga</name>
    <name type="synonym">Haematococcus pluvialis</name>
    <dbReference type="NCBI Taxonomy" id="44745"/>
    <lineage>
        <taxon>Eukaryota</taxon>
        <taxon>Viridiplantae</taxon>
        <taxon>Chlorophyta</taxon>
        <taxon>core chlorophytes</taxon>
        <taxon>Chlorophyceae</taxon>
        <taxon>CS clade</taxon>
        <taxon>Chlamydomonadales</taxon>
        <taxon>Haematococcaceae</taxon>
        <taxon>Haematococcus</taxon>
    </lineage>
</organism>
<dbReference type="GO" id="GO:0005524">
    <property type="term" value="F:ATP binding"/>
    <property type="evidence" value="ECO:0007669"/>
    <property type="project" value="UniProtKB-KW"/>
</dbReference>
<dbReference type="Gene3D" id="3.40.50.300">
    <property type="entry name" value="P-loop containing nucleotide triphosphate hydrolases"/>
    <property type="match status" value="1"/>
</dbReference>